<name>A0A1E5JQX4_9GAMM</name>
<evidence type="ECO:0000313" key="3">
    <source>
        <dbReference type="EMBL" id="OEH46448.1"/>
    </source>
</evidence>
<gene>
    <name evidence="3" type="ORF">lpari_02787</name>
</gene>
<dbReference type="GO" id="GO:0004359">
    <property type="term" value="F:glutaminase activity"/>
    <property type="evidence" value="ECO:0007669"/>
    <property type="project" value="InterPro"/>
</dbReference>
<dbReference type="Pfam" id="PF00795">
    <property type="entry name" value="CN_hydrolase"/>
    <property type="match status" value="1"/>
</dbReference>
<dbReference type="PATRIC" id="fig|45071.7.peg.2973"/>
<organism evidence="3 4">
    <name type="scientific">Legionella parisiensis</name>
    <dbReference type="NCBI Taxonomy" id="45071"/>
    <lineage>
        <taxon>Bacteria</taxon>
        <taxon>Pseudomonadati</taxon>
        <taxon>Pseudomonadota</taxon>
        <taxon>Gammaproteobacteria</taxon>
        <taxon>Legionellales</taxon>
        <taxon>Legionellaceae</taxon>
        <taxon>Legionella</taxon>
    </lineage>
</organism>
<dbReference type="InterPro" id="IPR003694">
    <property type="entry name" value="NAD_synthase"/>
</dbReference>
<dbReference type="AlphaFoldDB" id="A0A1E5JQX4"/>
<keyword evidence="1" id="KW-0436">Ligase</keyword>
<dbReference type="PANTHER" id="PTHR23090:SF9">
    <property type="entry name" value="GLUTAMINE-DEPENDENT NAD(+) SYNTHETASE"/>
    <property type="match status" value="1"/>
</dbReference>
<dbReference type="GO" id="GO:0005737">
    <property type="term" value="C:cytoplasm"/>
    <property type="evidence" value="ECO:0007669"/>
    <property type="project" value="InterPro"/>
</dbReference>
<evidence type="ECO:0000256" key="1">
    <source>
        <dbReference type="ARBA" id="ARBA00022598"/>
    </source>
</evidence>
<dbReference type="InterPro" id="IPR003010">
    <property type="entry name" value="C-N_Hydrolase"/>
</dbReference>
<sequence length="136" mass="15913">MQNKLTVLMAQINPLCALTSNRDQIIEIIKSKQAAHNVILFPELALTGYPPEDLLFRREFQQAVAEHLKQIQTEIKDCYVLVGHPSMREQRLYNSVSIFIEAKKLQNITSKIYRTIKFLMKHVILPPEKKIHVFWK</sequence>
<keyword evidence="4" id="KW-1185">Reference proteome</keyword>
<dbReference type="EMBL" id="LSOG01000069">
    <property type="protein sequence ID" value="OEH46448.1"/>
    <property type="molecule type" value="Genomic_DNA"/>
</dbReference>
<accession>A0A1E5JQX4</accession>
<dbReference type="GO" id="GO:0009435">
    <property type="term" value="P:NAD+ biosynthetic process"/>
    <property type="evidence" value="ECO:0007669"/>
    <property type="project" value="InterPro"/>
</dbReference>
<evidence type="ECO:0000259" key="2">
    <source>
        <dbReference type="PROSITE" id="PS50263"/>
    </source>
</evidence>
<dbReference type="GO" id="GO:0003952">
    <property type="term" value="F:NAD+ synthase (glutamine-hydrolyzing) activity"/>
    <property type="evidence" value="ECO:0007669"/>
    <property type="project" value="InterPro"/>
</dbReference>
<comment type="caution">
    <text evidence="3">The sequence shown here is derived from an EMBL/GenBank/DDBJ whole genome shotgun (WGS) entry which is preliminary data.</text>
</comment>
<evidence type="ECO:0000313" key="4">
    <source>
        <dbReference type="Proteomes" id="UP000095229"/>
    </source>
</evidence>
<feature type="domain" description="CN hydrolase" evidence="2">
    <location>
        <begin position="5"/>
        <end position="136"/>
    </location>
</feature>
<dbReference type="Gene3D" id="3.60.110.10">
    <property type="entry name" value="Carbon-nitrogen hydrolase"/>
    <property type="match status" value="1"/>
</dbReference>
<dbReference type="PROSITE" id="PS50263">
    <property type="entry name" value="CN_HYDROLASE"/>
    <property type="match status" value="1"/>
</dbReference>
<dbReference type="Proteomes" id="UP000095229">
    <property type="component" value="Unassembled WGS sequence"/>
</dbReference>
<dbReference type="SUPFAM" id="SSF56317">
    <property type="entry name" value="Carbon-nitrogen hydrolase"/>
    <property type="match status" value="1"/>
</dbReference>
<proteinExistence type="predicted"/>
<dbReference type="InterPro" id="IPR036526">
    <property type="entry name" value="C-N_Hydrolase_sf"/>
</dbReference>
<reference evidence="3 4" key="1">
    <citation type="submission" date="2016-02" db="EMBL/GenBank/DDBJ databases">
        <title>Secondary metabolites in Legionella.</title>
        <authorList>
            <person name="Tobias N.J."/>
            <person name="Bode H.B."/>
        </authorList>
    </citation>
    <scope>NUCLEOTIDE SEQUENCE [LARGE SCALE GENOMIC DNA]</scope>
    <source>
        <strain evidence="3 4">DSM 19216</strain>
    </source>
</reference>
<dbReference type="PANTHER" id="PTHR23090">
    <property type="entry name" value="NH 3 /GLUTAMINE-DEPENDENT NAD + SYNTHETASE"/>
    <property type="match status" value="1"/>
</dbReference>
<protein>
    <recommendedName>
        <fullName evidence="2">CN hydrolase domain-containing protein</fullName>
    </recommendedName>
</protein>